<accession>A0ABX1PKN5</accession>
<gene>
    <name evidence="2" type="ORF">GO606_10350</name>
</gene>
<dbReference type="InterPro" id="IPR011059">
    <property type="entry name" value="Metal-dep_hydrolase_composite"/>
</dbReference>
<dbReference type="Gene3D" id="3.20.20.140">
    <property type="entry name" value="Metal-dependent hydrolases"/>
    <property type="match status" value="1"/>
</dbReference>
<dbReference type="SUPFAM" id="SSF51556">
    <property type="entry name" value="Metallo-dependent hydrolases"/>
    <property type="match status" value="1"/>
</dbReference>
<dbReference type="Proteomes" id="UP000615989">
    <property type="component" value="Unassembled WGS sequence"/>
</dbReference>
<evidence type="ECO:0000259" key="1">
    <source>
        <dbReference type="Pfam" id="PF07969"/>
    </source>
</evidence>
<dbReference type="PANTHER" id="PTHR22642:SF2">
    <property type="entry name" value="PROTEIN LONG AFTER FAR-RED 3"/>
    <property type="match status" value="1"/>
</dbReference>
<dbReference type="Gene3D" id="3.10.310.70">
    <property type="match status" value="1"/>
</dbReference>
<evidence type="ECO:0000313" key="3">
    <source>
        <dbReference type="Proteomes" id="UP000615989"/>
    </source>
</evidence>
<feature type="domain" description="Amidohydrolase 3" evidence="1">
    <location>
        <begin position="38"/>
        <end position="465"/>
    </location>
</feature>
<proteinExistence type="predicted"/>
<name>A0ABX1PKN5_9RHOO</name>
<reference evidence="2" key="1">
    <citation type="submission" date="2019-12" db="EMBL/GenBank/DDBJ databases">
        <title>Comparative genomics gives insights into the taxonomy of the Azoarcus-Aromatoleum group and reveals separate origins of nif in the plant-associated Azoarcus and non-plant-associated Aromatoleum sub-groups.</title>
        <authorList>
            <person name="Lafos M."/>
            <person name="Maluk M."/>
            <person name="Batista M."/>
            <person name="Junghare M."/>
            <person name="Carmona M."/>
            <person name="Faoro H."/>
            <person name="Cruz L.M."/>
            <person name="Battistoni F."/>
            <person name="De Souza E."/>
            <person name="Pedrosa F."/>
            <person name="Chen W.-M."/>
            <person name="Poole P.S."/>
            <person name="Dixon R.A."/>
            <person name="James E.K."/>
        </authorList>
    </citation>
    <scope>NUCLEOTIDE SEQUENCE</scope>
    <source>
        <strain evidence="2">LuFRes1</strain>
    </source>
</reference>
<sequence length="469" mass="50440">MLIRDAELPSGARADVRIAGSRIAEVGARLAPLPGAAVLDAGGRALSVGLHDHHFHLMAYTAALESVPCGPPQVDSAAALAQALRDAERRRMSPGDGGWLRGIGYHESAAGDIDRDWLDRIAPDLPLRIQHRSGRMWIFNSCGLRKLGVTEASDHDPLERIAGRMTGRLYDSDEWLRVRLTGDMPSLARASAKLARFGVTGLTDAGLRNGLREFHHFVGERERGKLSQDVLMMGGPELDTAPDVAGIRRGPTKLYLRESTLPAFDAFCNEIQRSRQAGRAVAIHCVTLAELVFATAALQHCGIHAGDRIEHASVAPPDALELLAAQGLTVVTQPNFVFERGDAYLAEVAGEDRPWLYRGRAFIDAGIALGAGTDAPYGDANPWAAMAAAVNRRTCGGRALGPDEALSPDEALALFSTDPLAPGGVSRRITAGAAADLCLLDRNWKQAYEELATVRVDVTIKDGRLIWQR</sequence>
<dbReference type="PANTHER" id="PTHR22642">
    <property type="entry name" value="IMIDAZOLONEPROPIONASE"/>
    <property type="match status" value="1"/>
</dbReference>
<comment type="caution">
    <text evidence="2">The sequence shown here is derived from an EMBL/GenBank/DDBJ whole genome shotgun (WGS) entry which is preliminary data.</text>
</comment>
<dbReference type="InterPro" id="IPR013108">
    <property type="entry name" value="Amidohydro_3"/>
</dbReference>
<dbReference type="InterPro" id="IPR032466">
    <property type="entry name" value="Metal_Hydrolase"/>
</dbReference>
<evidence type="ECO:0000313" key="2">
    <source>
        <dbReference type="EMBL" id="NMG25120.1"/>
    </source>
</evidence>
<dbReference type="RefSeq" id="WP_169118487.1">
    <property type="nucleotide sequence ID" value="NZ_WTVG02000039.1"/>
</dbReference>
<dbReference type="EMBL" id="WTVG01000025">
    <property type="protein sequence ID" value="NMG25120.1"/>
    <property type="molecule type" value="Genomic_DNA"/>
</dbReference>
<dbReference type="Gene3D" id="2.30.40.10">
    <property type="entry name" value="Urease, subunit C, domain 1"/>
    <property type="match status" value="1"/>
</dbReference>
<dbReference type="SUPFAM" id="SSF51338">
    <property type="entry name" value="Composite domain of metallo-dependent hydrolases"/>
    <property type="match status" value="1"/>
</dbReference>
<organism evidence="2 3">
    <name type="scientific">Aromatoleum anaerobium</name>
    <dbReference type="NCBI Taxonomy" id="182180"/>
    <lineage>
        <taxon>Bacteria</taxon>
        <taxon>Pseudomonadati</taxon>
        <taxon>Pseudomonadota</taxon>
        <taxon>Betaproteobacteria</taxon>
        <taxon>Rhodocyclales</taxon>
        <taxon>Rhodocyclaceae</taxon>
        <taxon>Aromatoleum</taxon>
    </lineage>
</organism>
<keyword evidence="3" id="KW-1185">Reference proteome</keyword>
<protein>
    <submittedName>
        <fullName evidence="2">Amidohydrolase family protein</fullName>
    </submittedName>
</protein>
<dbReference type="Pfam" id="PF07969">
    <property type="entry name" value="Amidohydro_3"/>
    <property type="match status" value="1"/>
</dbReference>